<reference evidence="3 4" key="1">
    <citation type="journal article" date="2016" name="Int. J. Syst. Evol. Microbiol.">
        <title>Dermabacter jinjuensis sp. nov., a novel species of the genus Dermabacter isolated from a clinical specimen.</title>
        <authorList>
            <person name="Park Y.K."/>
            <person name="Lee K.M."/>
            <person name="Lee W.K."/>
            <person name="Cho M.J."/>
            <person name="Lee H.S."/>
            <person name="Cho Y.G."/>
            <person name="Lee Y.C."/>
            <person name="Lee W.K."/>
            <person name="Seong W.K."/>
            <person name="Hwang K.J."/>
        </authorList>
    </citation>
    <scope>NUCLEOTIDE SEQUENCE [LARGE SCALE GENOMIC DNA]</scope>
    <source>
        <strain evidence="3 4">32T</strain>
    </source>
</reference>
<gene>
    <name evidence="3" type="ORF">COP05_01365</name>
</gene>
<accession>A0ABM6PQ69</accession>
<dbReference type="SUPFAM" id="SSF52317">
    <property type="entry name" value="Class I glutamine amidotransferase-like"/>
    <property type="match status" value="1"/>
</dbReference>
<dbReference type="Proteomes" id="UP000815698">
    <property type="component" value="Chromosome"/>
</dbReference>
<dbReference type="PANTHER" id="PTHR43418">
    <property type="entry name" value="MULTIFUNCTIONAL TRYPTOPHAN BIOSYNTHESIS PROTEIN-RELATED"/>
    <property type="match status" value="1"/>
</dbReference>
<feature type="domain" description="Glutamine amidotransferase" evidence="2">
    <location>
        <begin position="14"/>
        <end position="201"/>
    </location>
</feature>
<evidence type="ECO:0000313" key="4">
    <source>
        <dbReference type="Proteomes" id="UP000815698"/>
    </source>
</evidence>
<keyword evidence="1" id="KW-0315">Glutamine amidotransferase</keyword>
<dbReference type="EMBL" id="CP023482">
    <property type="protein sequence ID" value="ATH97533.1"/>
    <property type="molecule type" value="Genomic_DNA"/>
</dbReference>
<dbReference type="CDD" id="cd01743">
    <property type="entry name" value="GATase1_Anthranilate_Synthase"/>
    <property type="match status" value="1"/>
</dbReference>
<keyword evidence="4" id="KW-1185">Reference proteome</keyword>
<organism evidence="3 4">
    <name type="scientific">Dermabacter jinjuensis</name>
    <dbReference type="NCBI Taxonomy" id="1667168"/>
    <lineage>
        <taxon>Bacteria</taxon>
        <taxon>Bacillati</taxon>
        <taxon>Actinomycetota</taxon>
        <taxon>Actinomycetes</taxon>
        <taxon>Micrococcales</taxon>
        <taxon>Dermabacteraceae</taxon>
        <taxon>Dermabacter</taxon>
    </lineage>
</organism>
<dbReference type="RefSeq" id="WP_096883517.1">
    <property type="nucleotide sequence ID" value="NZ_CP023482.1"/>
</dbReference>
<dbReference type="InterPro" id="IPR006221">
    <property type="entry name" value="TrpG/PapA_dom"/>
</dbReference>
<protein>
    <submittedName>
        <fullName evidence="3">Anthranilate synthase component II</fullName>
    </submittedName>
</protein>
<name>A0ABM6PQ69_9MICO</name>
<evidence type="ECO:0000313" key="3">
    <source>
        <dbReference type="EMBL" id="ATH97533.1"/>
    </source>
</evidence>
<dbReference type="InterPro" id="IPR017926">
    <property type="entry name" value="GATASE"/>
</dbReference>
<sequence length="229" mass="23995">MAATDPTGSSCRILVVDNYDSFVYTIIGYLEQMGAECIVVRNDAVPETSSGAPDLSGFDGVLISPGPGNPLTAGRSLDVIGECARTSTPMFGVCLGLQCLGHYFGATVTHAPQLMHGKTSLIHHEGQGPFVSLPSPFEATRYHSLAVVPDTVDEAVLEVTARADDGSIQGLSHRSLPLHSVQFHPESVLTNGGHTILAHFLELAEGRDGTGASERARGLAPLLTSAAPH</sequence>
<dbReference type="InterPro" id="IPR029062">
    <property type="entry name" value="Class_I_gatase-like"/>
</dbReference>
<dbReference type="PRINTS" id="PR00099">
    <property type="entry name" value="CPSGATASE"/>
</dbReference>
<dbReference type="PANTHER" id="PTHR43418:SF4">
    <property type="entry name" value="MULTIFUNCTIONAL TRYPTOPHAN BIOSYNTHESIS PROTEIN"/>
    <property type="match status" value="1"/>
</dbReference>
<evidence type="ECO:0000259" key="2">
    <source>
        <dbReference type="Pfam" id="PF00117"/>
    </source>
</evidence>
<proteinExistence type="predicted"/>
<dbReference type="NCBIfam" id="TIGR00566">
    <property type="entry name" value="trpG_papA"/>
    <property type="match status" value="1"/>
</dbReference>
<dbReference type="InterPro" id="IPR050472">
    <property type="entry name" value="Anth_synth/Amidotransfase"/>
</dbReference>
<dbReference type="Pfam" id="PF00117">
    <property type="entry name" value="GATase"/>
    <property type="match status" value="1"/>
</dbReference>
<dbReference type="PRINTS" id="PR00097">
    <property type="entry name" value="ANTSNTHASEII"/>
</dbReference>
<dbReference type="Gene3D" id="3.40.50.880">
    <property type="match status" value="1"/>
</dbReference>
<dbReference type="PROSITE" id="PS51273">
    <property type="entry name" value="GATASE_TYPE_1"/>
    <property type="match status" value="1"/>
</dbReference>
<dbReference type="PRINTS" id="PR00096">
    <property type="entry name" value="GATASE"/>
</dbReference>
<evidence type="ECO:0000256" key="1">
    <source>
        <dbReference type="ARBA" id="ARBA00022962"/>
    </source>
</evidence>